<sequence length="252" mass="28850">MKDKRNSMTYIISTITDKSILMASDSRLNYHHQKINNATGETYQIITHTADCIRKTFIVNPFNIGVQFIGIGYFNDSGEEYPLSQFITRLANGINSSDIITKKFRQIYLNIKKLTRLRDAGQYINGVMTGYENSIPYISTFNTFIDDFTVNAYETGTYVESKKCQENRPKDRDEAIKYLVAKISRVSQESPQDIGGPIEILEILPDGTNSWVQENLNLFNGTRTELLYKFQNEIQSISGKMLNPPVIQRLEI</sequence>
<name>A0A7C9FPQ1_9BACT</name>
<dbReference type="RefSeq" id="WP_152758886.1">
    <property type="nucleotide sequence ID" value="NZ_WHLY01000002.1"/>
</dbReference>
<keyword evidence="2" id="KW-1185">Reference proteome</keyword>
<organism evidence="1 2">
    <name type="scientific">Salmonirosea aquatica</name>
    <dbReference type="NCBI Taxonomy" id="2654236"/>
    <lineage>
        <taxon>Bacteria</taxon>
        <taxon>Pseudomonadati</taxon>
        <taxon>Bacteroidota</taxon>
        <taxon>Cytophagia</taxon>
        <taxon>Cytophagales</taxon>
        <taxon>Spirosomataceae</taxon>
        <taxon>Salmonirosea</taxon>
    </lineage>
</organism>
<evidence type="ECO:0000313" key="1">
    <source>
        <dbReference type="EMBL" id="MPR33549.1"/>
    </source>
</evidence>
<evidence type="ECO:0000313" key="2">
    <source>
        <dbReference type="Proteomes" id="UP000479293"/>
    </source>
</evidence>
<comment type="caution">
    <text evidence="1">The sequence shown here is derived from an EMBL/GenBank/DDBJ whole genome shotgun (WGS) entry which is preliminary data.</text>
</comment>
<dbReference type="AlphaFoldDB" id="A0A7C9FPQ1"/>
<protein>
    <submittedName>
        <fullName evidence="1">Uncharacterized protein</fullName>
    </submittedName>
</protein>
<gene>
    <name evidence="1" type="ORF">GBK04_09265</name>
</gene>
<proteinExistence type="predicted"/>
<dbReference type="EMBL" id="WHLY01000002">
    <property type="protein sequence ID" value="MPR33549.1"/>
    <property type="molecule type" value="Genomic_DNA"/>
</dbReference>
<reference evidence="1 2" key="1">
    <citation type="submission" date="2019-10" db="EMBL/GenBank/DDBJ databases">
        <title>Draft Genome Sequence of Cytophagaceae sp. SJW1-29.</title>
        <authorList>
            <person name="Choi A."/>
        </authorList>
    </citation>
    <scope>NUCLEOTIDE SEQUENCE [LARGE SCALE GENOMIC DNA]</scope>
    <source>
        <strain evidence="1 2">SJW1-29</strain>
    </source>
</reference>
<dbReference type="Proteomes" id="UP000479293">
    <property type="component" value="Unassembled WGS sequence"/>
</dbReference>
<accession>A0A7C9FPQ1</accession>